<evidence type="ECO:0000313" key="2">
    <source>
        <dbReference type="EMBL" id="PTL38049.1"/>
    </source>
</evidence>
<dbReference type="InterPro" id="IPR052539">
    <property type="entry name" value="MGD_biosynthesis_adapter"/>
</dbReference>
<protein>
    <submittedName>
        <fullName evidence="2">Molybdopterin-guanine dinucleotide biosynthesis protein B</fullName>
    </submittedName>
</protein>
<gene>
    <name evidence="2" type="primary">mobB</name>
    <name evidence="2" type="ORF">C6Y45_13165</name>
</gene>
<dbReference type="NCBIfam" id="TIGR00176">
    <property type="entry name" value="mobB"/>
    <property type="match status" value="1"/>
</dbReference>
<sequence length="172" mass="18819">MRVFQVTGWSNTGKTTLTNMLVRWASEKGIRTAAVKHHGKDVPLYLDSGSTDTAEHRRAGAEASALTGAGETQINIDRALSLNSLLAIYRLLGMELVIVEGFKRETYPKVVTLREAEDAETLTNVTAVVGPAALSPDFSWEDLEDNIDQLGGLLWNKSAIITSPKNRSTRHL</sequence>
<dbReference type="SUPFAM" id="SSF52540">
    <property type="entry name" value="P-loop containing nucleoside triphosphate hydrolases"/>
    <property type="match status" value="1"/>
</dbReference>
<dbReference type="Pfam" id="PF03205">
    <property type="entry name" value="MobB"/>
    <property type="match status" value="1"/>
</dbReference>
<evidence type="ECO:0000313" key="3">
    <source>
        <dbReference type="Proteomes" id="UP000240509"/>
    </source>
</evidence>
<dbReference type="OrthoDB" id="9786803at2"/>
<accession>A0A2T4U3T9</accession>
<feature type="domain" description="Molybdopterin-guanine dinucleotide biosynthesis protein B (MobB)" evidence="1">
    <location>
        <begin position="3"/>
        <end position="128"/>
    </location>
</feature>
<dbReference type="Proteomes" id="UP000240509">
    <property type="component" value="Unassembled WGS sequence"/>
</dbReference>
<organism evidence="2 3">
    <name type="scientific">Alkalicoccus saliphilus</name>
    <dbReference type="NCBI Taxonomy" id="200989"/>
    <lineage>
        <taxon>Bacteria</taxon>
        <taxon>Bacillati</taxon>
        <taxon>Bacillota</taxon>
        <taxon>Bacilli</taxon>
        <taxon>Bacillales</taxon>
        <taxon>Bacillaceae</taxon>
        <taxon>Alkalicoccus</taxon>
    </lineage>
</organism>
<dbReference type="PANTHER" id="PTHR40072">
    <property type="entry name" value="MOLYBDOPTERIN-GUANINE DINUCLEOTIDE BIOSYNTHESIS ADAPTER PROTEIN-RELATED"/>
    <property type="match status" value="1"/>
</dbReference>
<dbReference type="GO" id="GO:0005525">
    <property type="term" value="F:GTP binding"/>
    <property type="evidence" value="ECO:0007669"/>
    <property type="project" value="InterPro"/>
</dbReference>
<dbReference type="PANTHER" id="PTHR40072:SF1">
    <property type="entry name" value="MOLYBDOPTERIN-GUANINE DINUCLEOTIDE BIOSYNTHESIS ADAPTER PROTEIN"/>
    <property type="match status" value="1"/>
</dbReference>
<dbReference type="EMBL" id="PZJJ01000025">
    <property type="protein sequence ID" value="PTL38049.1"/>
    <property type="molecule type" value="Genomic_DNA"/>
</dbReference>
<dbReference type="AlphaFoldDB" id="A0A2T4U3T9"/>
<keyword evidence="3" id="KW-1185">Reference proteome</keyword>
<comment type="caution">
    <text evidence="2">The sequence shown here is derived from an EMBL/GenBank/DDBJ whole genome shotgun (WGS) entry which is preliminary data.</text>
</comment>
<reference evidence="2 3" key="1">
    <citation type="submission" date="2018-03" db="EMBL/GenBank/DDBJ databases">
        <title>Alkalicoccus saliphilus sp. nov., isolated from a mineral pool.</title>
        <authorList>
            <person name="Zhao B."/>
        </authorList>
    </citation>
    <scope>NUCLEOTIDE SEQUENCE [LARGE SCALE GENOMIC DNA]</scope>
    <source>
        <strain evidence="2 3">6AG</strain>
    </source>
</reference>
<dbReference type="Gene3D" id="3.40.50.300">
    <property type="entry name" value="P-loop containing nucleotide triphosphate hydrolases"/>
    <property type="match status" value="1"/>
</dbReference>
<dbReference type="GO" id="GO:0006777">
    <property type="term" value="P:Mo-molybdopterin cofactor biosynthetic process"/>
    <property type="evidence" value="ECO:0007669"/>
    <property type="project" value="InterPro"/>
</dbReference>
<proteinExistence type="predicted"/>
<evidence type="ECO:0000259" key="1">
    <source>
        <dbReference type="Pfam" id="PF03205"/>
    </source>
</evidence>
<dbReference type="InterPro" id="IPR027417">
    <property type="entry name" value="P-loop_NTPase"/>
</dbReference>
<dbReference type="InterPro" id="IPR004435">
    <property type="entry name" value="MobB_dom"/>
</dbReference>
<name>A0A2T4U3T9_9BACI</name>
<dbReference type="RefSeq" id="WP_107585694.1">
    <property type="nucleotide sequence ID" value="NZ_PZJJ01000025.1"/>
</dbReference>